<gene>
    <name evidence="2" type="ORF">S12H4_13450</name>
</gene>
<evidence type="ECO:0000259" key="1">
    <source>
        <dbReference type="Pfam" id="PF03473"/>
    </source>
</evidence>
<name>X1R480_9ZZZZ</name>
<organism evidence="2">
    <name type="scientific">marine sediment metagenome</name>
    <dbReference type="NCBI Taxonomy" id="412755"/>
    <lineage>
        <taxon>unclassified sequences</taxon>
        <taxon>metagenomes</taxon>
        <taxon>ecological metagenomes</taxon>
    </lineage>
</organism>
<protein>
    <recommendedName>
        <fullName evidence="1">MOSC domain-containing protein</fullName>
    </recommendedName>
</protein>
<dbReference type="GO" id="GO:0030151">
    <property type="term" value="F:molybdenum ion binding"/>
    <property type="evidence" value="ECO:0007669"/>
    <property type="project" value="InterPro"/>
</dbReference>
<reference evidence="2" key="1">
    <citation type="journal article" date="2014" name="Front. Microbiol.">
        <title>High frequency of phylogenetically diverse reductive dehalogenase-homologous genes in deep subseafloor sedimentary metagenomes.</title>
        <authorList>
            <person name="Kawai M."/>
            <person name="Futagami T."/>
            <person name="Toyoda A."/>
            <person name="Takaki Y."/>
            <person name="Nishi S."/>
            <person name="Hori S."/>
            <person name="Arai W."/>
            <person name="Tsubouchi T."/>
            <person name="Morono Y."/>
            <person name="Uchiyama I."/>
            <person name="Ito T."/>
            <person name="Fujiyama A."/>
            <person name="Inagaki F."/>
            <person name="Takami H."/>
        </authorList>
    </citation>
    <scope>NUCLEOTIDE SEQUENCE</scope>
    <source>
        <strain evidence="2">Expedition CK06-06</strain>
    </source>
</reference>
<sequence length="207" mass="22908">MFDILRRIGQVKITQVQPSGLIIKTPSGYIYDPSRRVEVPQLFLTHQGIEAETPQGERILDIHHAAHPDTHNEGDNAISIGFTSHYAQIRARFGEHMQVGIAGENIIIASEEQFWLDDLGQQIIIQDPNGERQVTLDVIKFAAPCEEFSHYAANSQGERLPAEELKATLQFLGDGRRGFLLTLNVNQEPALVKPGDLVFAVATNGSS</sequence>
<dbReference type="InterPro" id="IPR005302">
    <property type="entry name" value="MoCF_Sase_C"/>
</dbReference>
<proteinExistence type="predicted"/>
<dbReference type="InterPro" id="IPR011037">
    <property type="entry name" value="Pyrv_Knase-like_insert_dom_sf"/>
</dbReference>
<feature type="domain" description="MOSC" evidence="1">
    <location>
        <begin position="70"/>
        <end position="198"/>
    </location>
</feature>
<dbReference type="AlphaFoldDB" id="X1R480"/>
<dbReference type="EMBL" id="BARW01006404">
    <property type="protein sequence ID" value="GAI75348.1"/>
    <property type="molecule type" value="Genomic_DNA"/>
</dbReference>
<dbReference type="SUPFAM" id="SSF50800">
    <property type="entry name" value="PK beta-barrel domain-like"/>
    <property type="match status" value="1"/>
</dbReference>
<dbReference type="GO" id="GO:0030170">
    <property type="term" value="F:pyridoxal phosphate binding"/>
    <property type="evidence" value="ECO:0007669"/>
    <property type="project" value="InterPro"/>
</dbReference>
<comment type="caution">
    <text evidence="2">The sequence shown here is derived from an EMBL/GenBank/DDBJ whole genome shotgun (WGS) entry which is preliminary data.</text>
</comment>
<dbReference type="Pfam" id="PF03473">
    <property type="entry name" value="MOSC"/>
    <property type="match status" value="1"/>
</dbReference>
<dbReference type="GO" id="GO:0003824">
    <property type="term" value="F:catalytic activity"/>
    <property type="evidence" value="ECO:0007669"/>
    <property type="project" value="InterPro"/>
</dbReference>
<dbReference type="Gene3D" id="2.40.33.20">
    <property type="entry name" value="PK beta-barrel domain-like"/>
    <property type="match status" value="1"/>
</dbReference>
<evidence type="ECO:0000313" key="2">
    <source>
        <dbReference type="EMBL" id="GAI75348.1"/>
    </source>
</evidence>
<accession>X1R480</accession>